<keyword evidence="4" id="KW-1185">Reference proteome</keyword>
<dbReference type="OrthoDB" id="1922268at2759"/>
<dbReference type="PANTHER" id="PTHR36764">
    <property type="entry name" value="TRNA (ILE)-LYSIDINE SYNTHASE"/>
    <property type="match status" value="1"/>
</dbReference>
<evidence type="ECO:0000313" key="4">
    <source>
        <dbReference type="Proteomes" id="UP000825935"/>
    </source>
</evidence>
<proteinExistence type="predicted"/>
<dbReference type="AlphaFoldDB" id="A0A8T2RHK0"/>
<sequence>MNFQLYRGNLHTVPDVPRRWSIAKPSIPLAVFKKAIAKRCEALAEQDARNERLCDEHVKEERPENDTDEHDRKRKREKSEASGMSMEVDEDVVCGSEKKPRKCVDADSVMIEDTAVNGADVKVDGRACEPFSLPNEPDTTVRGEGEDVDMAGVDAENAVACEDMEKDSERLEAPRTPAPKDEDCTKSSDRIQSKGLDGCSHNEDPPSIEKRRAEIQEQLKQLQETKHQLVQILKQVLVSEEEAKRRSQGISQCSAPCVTTGIADLSVDQKVGSDLQTAELEEGELEYTRNSIPLGGVTSSHVSHFSDVHPQIMNTTIPGRHFSYQPSRKLYSRG</sequence>
<feature type="coiled-coil region" evidence="1">
    <location>
        <begin position="208"/>
        <end position="235"/>
    </location>
</feature>
<reference evidence="3 4" key="1">
    <citation type="submission" date="2021-08" db="EMBL/GenBank/DDBJ databases">
        <title>WGS assembly of Ceratopteris richardii.</title>
        <authorList>
            <person name="Marchant D.B."/>
            <person name="Chen G."/>
            <person name="Jenkins J."/>
            <person name="Shu S."/>
            <person name="Leebens-Mack J."/>
            <person name="Grimwood J."/>
            <person name="Schmutz J."/>
            <person name="Soltis P."/>
            <person name="Soltis D."/>
            <person name="Chen Z.-H."/>
        </authorList>
    </citation>
    <scope>NUCLEOTIDE SEQUENCE [LARGE SCALE GENOMIC DNA]</scope>
    <source>
        <strain evidence="3">Whitten #5841</strain>
        <tissue evidence="3">Leaf</tissue>
    </source>
</reference>
<comment type="caution">
    <text evidence="3">The sequence shown here is derived from an EMBL/GenBank/DDBJ whole genome shotgun (WGS) entry which is preliminary data.</text>
</comment>
<feature type="compositionally biased region" description="Basic and acidic residues" evidence="2">
    <location>
        <begin position="167"/>
        <end position="192"/>
    </location>
</feature>
<name>A0A8T2RHK0_CERRI</name>
<dbReference type="EMBL" id="CM035432">
    <property type="protein sequence ID" value="KAH7295055.1"/>
    <property type="molecule type" value="Genomic_DNA"/>
</dbReference>
<evidence type="ECO:0000256" key="2">
    <source>
        <dbReference type="SAM" id="MobiDB-lite"/>
    </source>
</evidence>
<keyword evidence="1" id="KW-0175">Coiled coil</keyword>
<evidence type="ECO:0000256" key="1">
    <source>
        <dbReference type="SAM" id="Coils"/>
    </source>
</evidence>
<gene>
    <name evidence="3" type="ORF">KP509_27G030600</name>
</gene>
<dbReference type="PANTHER" id="PTHR36764:SF1">
    <property type="entry name" value="TRNA (ILE)-LYSIDINE SYNTHASE"/>
    <property type="match status" value="1"/>
</dbReference>
<feature type="region of interest" description="Disordered" evidence="2">
    <location>
        <begin position="163"/>
        <end position="206"/>
    </location>
</feature>
<accession>A0A8T2RHK0</accession>
<feature type="compositionally biased region" description="Basic and acidic residues" evidence="2">
    <location>
        <begin position="54"/>
        <end position="71"/>
    </location>
</feature>
<dbReference type="Proteomes" id="UP000825935">
    <property type="component" value="Chromosome 27"/>
</dbReference>
<protein>
    <submittedName>
        <fullName evidence="3">Uncharacterized protein</fullName>
    </submittedName>
</protein>
<evidence type="ECO:0000313" key="3">
    <source>
        <dbReference type="EMBL" id="KAH7295055.1"/>
    </source>
</evidence>
<dbReference type="OMA" id="QMLKHIL"/>
<dbReference type="GO" id="GO:0009507">
    <property type="term" value="C:chloroplast"/>
    <property type="evidence" value="ECO:0007669"/>
    <property type="project" value="TreeGrafter"/>
</dbReference>
<feature type="region of interest" description="Disordered" evidence="2">
    <location>
        <begin position="54"/>
        <end position="92"/>
    </location>
</feature>
<organism evidence="3 4">
    <name type="scientific">Ceratopteris richardii</name>
    <name type="common">Triangle waterfern</name>
    <dbReference type="NCBI Taxonomy" id="49495"/>
    <lineage>
        <taxon>Eukaryota</taxon>
        <taxon>Viridiplantae</taxon>
        <taxon>Streptophyta</taxon>
        <taxon>Embryophyta</taxon>
        <taxon>Tracheophyta</taxon>
        <taxon>Polypodiopsida</taxon>
        <taxon>Polypodiidae</taxon>
        <taxon>Polypodiales</taxon>
        <taxon>Pteridineae</taxon>
        <taxon>Pteridaceae</taxon>
        <taxon>Parkerioideae</taxon>
        <taxon>Ceratopteris</taxon>
    </lineage>
</organism>